<dbReference type="EMBL" id="MU277659">
    <property type="protein sequence ID" value="KAI0054199.1"/>
    <property type="molecule type" value="Genomic_DNA"/>
</dbReference>
<comment type="caution">
    <text evidence="1">The sequence shown here is derived from an EMBL/GenBank/DDBJ whole genome shotgun (WGS) entry which is preliminary data.</text>
</comment>
<proteinExistence type="predicted"/>
<feature type="non-terminal residue" evidence="1">
    <location>
        <position position="318"/>
    </location>
</feature>
<name>A0ACB8SCG3_9AGAM</name>
<sequence length="318" mass="35304">MAHEANDSGPIEIAEEDEPPAKKPPAIQPNNSKSMNRASNDGTSKGQDIDPMLRRDGETEQQHANRVASLLRLKEYRERKHKQLLDEHLVFLQQNGIGPGAGNGPGPIGDAPILEDAPDDPDENDWGEYPDEEIEHPREDPQATRLPDHAPQSRKVAYARVRLPAEGPATAFVDLNTTKAMQSAAPIITVTKANTGTHAVTNASSMSPEERIKEMIRSRVGGSTTASNLSKTVKIPLPDPYNGSDDLLKFEVWVGDLLRWMRINQLIGRDMDTSRIDIVGHNLSGEAANWYHKEVESPVRTQRSWTFQDVIIGLYNRF</sequence>
<keyword evidence="2" id="KW-1185">Reference proteome</keyword>
<evidence type="ECO:0000313" key="1">
    <source>
        <dbReference type="EMBL" id="KAI0054199.1"/>
    </source>
</evidence>
<protein>
    <submittedName>
        <fullName evidence="1">Uncharacterized protein</fullName>
    </submittedName>
</protein>
<reference evidence="1" key="1">
    <citation type="submission" date="2021-03" db="EMBL/GenBank/DDBJ databases">
        <authorList>
            <consortium name="DOE Joint Genome Institute"/>
            <person name="Ahrendt S."/>
            <person name="Looney B.P."/>
            <person name="Miyauchi S."/>
            <person name="Morin E."/>
            <person name="Drula E."/>
            <person name="Courty P.E."/>
            <person name="Chicoki N."/>
            <person name="Fauchery L."/>
            <person name="Kohler A."/>
            <person name="Kuo A."/>
            <person name="Labutti K."/>
            <person name="Pangilinan J."/>
            <person name="Lipzen A."/>
            <person name="Riley R."/>
            <person name="Andreopoulos W."/>
            <person name="He G."/>
            <person name="Johnson J."/>
            <person name="Barry K.W."/>
            <person name="Grigoriev I.V."/>
            <person name="Nagy L."/>
            <person name="Hibbett D."/>
            <person name="Henrissat B."/>
            <person name="Matheny P.B."/>
            <person name="Labbe J."/>
            <person name="Martin F."/>
        </authorList>
    </citation>
    <scope>NUCLEOTIDE SEQUENCE</scope>
    <source>
        <strain evidence="1">HHB10654</strain>
    </source>
</reference>
<organism evidence="1 2">
    <name type="scientific">Artomyces pyxidatus</name>
    <dbReference type="NCBI Taxonomy" id="48021"/>
    <lineage>
        <taxon>Eukaryota</taxon>
        <taxon>Fungi</taxon>
        <taxon>Dikarya</taxon>
        <taxon>Basidiomycota</taxon>
        <taxon>Agaricomycotina</taxon>
        <taxon>Agaricomycetes</taxon>
        <taxon>Russulales</taxon>
        <taxon>Auriscalpiaceae</taxon>
        <taxon>Artomyces</taxon>
    </lineage>
</organism>
<reference evidence="1" key="2">
    <citation type="journal article" date="2022" name="New Phytol.">
        <title>Evolutionary transition to the ectomycorrhizal habit in the genomes of a hyperdiverse lineage of mushroom-forming fungi.</title>
        <authorList>
            <person name="Looney B."/>
            <person name="Miyauchi S."/>
            <person name="Morin E."/>
            <person name="Drula E."/>
            <person name="Courty P.E."/>
            <person name="Kohler A."/>
            <person name="Kuo A."/>
            <person name="LaButti K."/>
            <person name="Pangilinan J."/>
            <person name="Lipzen A."/>
            <person name="Riley R."/>
            <person name="Andreopoulos W."/>
            <person name="He G."/>
            <person name="Johnson J."/>
            <person name="Nolan M."/>
            <person name="Tritt A."/>
            <person name="Barry K.W."/>
            <person name="Grigoriev I.V."/>
            <person name="Nagy L.G."/>
            <person name="Hibbett D."/>
            <person name="Henrissat B."/>
            <person name="Matheny P.B."/>
            <person name="Labbe J."/>
            <person name="Martin F.M."/>
        </authorList>
    </citation>
    <scope>NUCLEOTIDE SEQUENCE</scope>
    <source>
        <strain evidence="1">HHB10654</strain>
    </source>
</reference>
<evidence type="ECO:0000313" key="2">
    <source>
        <dbReference type="Proteomes" id="UP000814140"/>
    </source>
</evidence>
<accession>A0ACB8SCG3</accession>
<gene>
    <name evidence="1" type="ORF">BV25DRAFT_1843841</name>
</gene>
<dbReference type="Proteomes" id="UP000814140">
    <property type="component" value="Unassembled WGS sequence"/>
</dbReference>